<dbReference type="Gene3D" id="3.10.450.10">
    <property type="match status" value="1"/>
</dbReference>
<comment type="caution">
    <text evidence="5">The sequence shown here is derived from an EMBL/GenBank/DDBJ whole genome shotgun (WGS) entry which is preliminary data.</text>
</comment>
<keyword evidence="2 3" id="KW-0789">Thiol protease inhibitor</keyword>
<dbReference type="InterPro" id="IPR027214">
    <property type="entry name" value="Cystatin"/>
</dbReference>
<dbReference type="InterPro" id="IPR000010">
    <property type="entry name" value="Cystatin_dom"/>
</dbReference>
<dbReference type="InterPro" id="IPR046350">
    <property type="entry name" value="Cystatin_sf"/>
</dbReference>
<dbReference type="InterPro" id="IPR018073">
    <property type="entry name" value="Prot_inh_cystat_CS"/>
</dbReference>
<organism evidence="5">
    <name type="scientific">Sesamum calycinum</name>
    <dbReference type="NCBI Taxonomy" id="2727403"/>
    <lineage>
        <taxon>Eukaryota</taxon>
        <taxon>Viridiplantae</taxon>
        <taxon>Streptophyta</taxon>
        <taxon>Embryophyta</taxon>
        <taxon>Tracheophyta</taxon>
        <taxon>Spermatophyta</taxon>
        <taxon>Magnoliopsida</taxon>
        <taxon>eudicotyledons</taxon>
        <taxon>Gunneridae</taxon>
        <taxon>Pentapetalae</taxon>
        <taxon>asterids</taxon>
        <taxon>lamiids</taxon>
        <taxon>Lamiales</taxon>
        <taxon>Pedaliaceae</taxon>
        <taxon>Sesamum</taxon>
    </lineage>
</organism>
<dbReference type="SMART" id="SM00043">
    <property type="entry name" value="CY"/>
    <property type="match status" value="1"/>
</dbReference>
<proteinExistence type="inferred from homology"/>
<evidence type="ECO:0000259" key="4">
    <source>
        <dbReference type="SMART" id="SM00043"/>
    </source>
</evidence>
<dbReference type="PANTHER" id="PTHR11413">
    <property type="entry name" value="CYSTATIN FAMILY MEMBER"/>
    <property type="match status" value="1"/>
</dbReference>
<evidence type="ECO:0000256" key="3">
    <source>
        <dbReference type="RuleBase" id="RU362130"/>
    </source>
</evidence>
<dbReference type="Pfam" id="PF00031">
    <property type="entry name" value="Cystatin"/>
    <property type="match status" value="1"/>
</dbReference>
<sequence length="137" mass="15373">MDSLARWPAVRGLARLELGRHVCGLDGLGMSKQAICGLQMIVRMAAGGVRQSEGFQNSFEIEDLARFAVDDYNKKQNGLLELKKVTDVKEQVVAGTMYYITLEAAEGAQKKVYEAKVWVKPWMKFKEVQEFKLVSDA</sequence>
<keyword evidence="1 3" id="KW-0646">Protease inhibitor</keyword>
<dbReference type="PANTHER" id="PTHR11413:SF116">
    <property type="entry name" value="MULTICYSTATIN"/>
    <property type="match status" value="1"/>
</dbReference>
<evidence type="ECO:0000256" key="1">
    <source>
        <dbReference type="ARBA" id="ARBA00022690"/>
    </source>
</evidence>
<dbReference type="AlphaFoldDB" id="A0AAW2PKT6"/>
<accession>A0AAW2PKT6</accession>
<reference evidence="5" key="2">
    <citation type="journal article" date="2024" name="Plant">
        <title>Genomic evolution and insights into agronomic trait innovations of Sesamum species.</title>
        <authorList>
            <person name="Miao H."/>
            <person name="Wang L."/>
            <person name="Qu L."/>
            <person name="Liu H."/>
            <person name="Sun Y."/>
            <person name="Le M."/>
            <person name="Wang Q."/>
            <person name="Wei S."/>
            <person name="Zheng Y."/>
            <person name="Lin W."/>
            <person name="Duan Y."/>
            <person name="Cao H."/>
            <person name="Xiong S."/>
            <person name="Wang X."/>
            <person name="Wei L."/>
            <person name="Li C."/>
            <person name="Ma Q."/>
            <person name="Ju M."/>
            <person name="Zhao R."/>
            <person name="Li G."/>
            <person name="Mu C."/>
            <person name="Tian Q."/>
            <person name="Mei H."/>
            <person name="Zhang T."/>
            <person name="Gao T."/>
            <person name="Zhang H."/>
        </authorList>
    </citation>
    <scope>NUCLEOTIDE SEQUENCE</scope>
    <source>
        <strain evidence="5">KEN8</strain>
    </source>
</reference>
<dbReference type="CDD" id="cd00042">
    <property type="entry name" value="CY"/>
    <property type="match status" value="1"/>
</dbReference>
<reference evidence="5" key="1">
    <citation type="submission" date="2020-06" db="EMBL/GenBank/DDBJ databases">
        <authorList>
            <person name="Li T."/>
            <person name="Hu X."/>
            <person name="Zhang T."/>
            <person name="Song X."/>
            <person name="Zhang H."/>
            <person name="Dai N."/>
            <person name="Sheng W."/>
            <person name="Hou X."/>
            <person name="Wei L."/>
        </authorList>
    </citation>
    <scope>NUCLEOTIDE SEQUENCE</scope>
    <source>
        <strain evidence="5">KEN8</strain>
        <tissue evidence="5">Leaf</tissue>
    </source>
</reference>
<feature type="domain" description="Cystatin" evidence="4">
    <location>
        <begin position="44"/>
        <end position="134"/>
    </location>
</feature>
<dbReference type="EMBL" id="JACGWM010000008">
    <property type="protein sequence ID" value="KAL0356488.1"/>
    <property type="molecule type" value="Genomic_DNA"/>
</dbReference>
<evidence type="ECO:0000256" key="2">
    <source>
        <dbReference type="ARBA" id="ARBA00022704"/>
    </source>
</evidence>
<dbReference type="PROSITE" id="PS00287">
    <property type="entry name" value="CYSTATIN"/>
    <property type="match status" value="1"/>
</dbReference>
<gene>
    <name evidence="5" type="ORF">Scaly_1334500</name>
</gene>
<dbReference type="SUPFAM" id="SSF54403">
    <property type="entry name" value="Cystatin/monellin"/>
    <property type="match status" value="1"/>
</dbReference>
<name>A0AAW2PKT6_9LAMI</name>
<comment type="similarity">
    <text evidence="3">Belongs to the cystatin family. Phytocystatin subfamily.</text>
</comment>
<evidence type="ECO:0000313" key="5">
    <source>
        <dbReference type="EMBL" id="KAL0356488.1"/>
    </source>
</evidence>
<protein>
    <recommendedName>
        <fullName evidence="3">Cysteine proteinase inhibitor</fullName>
    </recommendedName>
</protein>
<dbReference type="GO" id="GO:0004869">
    <property type="term" value="F:cysteine-type endopeptidase inhibitor activity"/>
    <property type="evidence" value="ECO:0007669"/>
    <property type="project" value="UniProtKB-KW"/>
</dbReference>